<sequence length="47" mass="5231">MLSGTCRVERGVTVDVGGIRPRCDICRACYLCSRKAAHRGRWGTLLH</sequence>
<dbReference type="Proteomes" id="UP000003560">
    <property type="component" value="Unassembled WGS sequence"/>
</dbReference>
<dbReference type="HOGENOM" id="CLU_3166831_0_0_11"/>
<protein>
    <submittedName>
        <fullName evidence="1">Uncharacterized protein</fullName>
    </submittedName>
</protein>
<dbReference type="AlphaFoldDB" id="B6GBP9"/>
<name>B6GBP9_9ACTN</name>
<dbReference type="EMBL" id="ABXJ01000081">
    <property type="protein sequence ID" value="EEA90296.1"/>
    <property type="molecule type" value="Genomic_DNA"/>
</dbReference>
<reference evidence="1 2" key="1">
    <citation type="submission" date="2008-10" db="EMBL/GenBank/DDBJ databases">
        <title>Draft genome sequence of Collinsella stercoris (DSM 13279).</title>
        <authorList>
            <person name="Sudarsanam P."/>
            <person name="Ley R."/>
            <person name="Guruge J."/>
            <person name="Turnbaugh P.J."/>
            <person name="Mahowald M."/>
            <person name="Liep D."/>
            <person name="Gordon J."/>
        </authorList>
    </citation>
    <scope>NUCLEOTIDE SEQUENCE [LARGE SCALE GENOMIC DNA]</scope>
    <source>
        <strain evidence="1 2">DSM 13279</strain>
    </source>
</reference>
<proteinExistence type="predicted"/>
<evidence type="ECO:0000313" key="2">
    <source>
        <dbReference type="Proteomes" id="UP000003560"/>
    </source>
</evidence>
<evidence type="ECO:0000313" key="1">
    <source>
        <dbReference type="EMBL" id="EEA90296.1"/>
    </source>
</evidence>
<dbReference type="STRING" id="445975.COLSTE_01512"/>
<comment type="caution">
    <text evidence="1">The sequence shown here is derived from an EMBL/GenBank/DDBJ whole genome shotgun (WGS) entry which is preliminary data.</text>
</comment>
<organism evidence="1 2">
    <name type="scientific">Collinsella stercoris DSM 13279</name>
    <dbReference type="NCBI Taxonomy" id="445975"/>
    <lineage>
        <taxon>Bacteria</taxon>
        <taxon>Bacillati</taxon>
        <taxon>Actinomycetota</taxon>
        <taxon>Coriobacteriia</taxon>
        <taxon>Coriobacteriales</taxon>
        <taxon>Coriobacteriaceae</taxon>
        <taxon>Collinsella</taxon>
    </lineage>
</organism>
<gene>
    <name evidence="1" type="ORF">COLSTE_01512</name>
</gene>
<keyword evidence="2" id="KW-1185">Reference proteome</keyword>
<reference evidence="1 2" key="2">
    <citation type="submission" date="2008-10" db="EMBL/GenBank/DDBJ databases">
        <authorList>
            <person name="Fulton L."/>
            <person name="Clifton S."/>
            <person name="Fulton B."/>
            <person name="Xu J."/>
            <person name="Minx P."/>
            <person name="Pepin K.H."/>
            <person name="Johnson M."/>
            <person name="Thiruvilangam P."/>
            <person name="Bhonagiri V."/>
            <person name="Nash W.E."/>
            <person name="Mardis E.R."/>
            <person name="Wilson R.K."/>
        </authorList>
    </citation>
    <scope>NUCLEOTIDE SEQUENCE [LARGE SCALE GENOMIC DNA]</scope>
    <source>
        <strain evidence="1 2">DSM 13279</strain>
    </source>
</reference>
<accession>B6GBP9</accession>